<evidence type="ECO:0000313" key="3">
    <source>
        <dbReference type="Proteomes" id="UP000199589"/>
    </source>
</evidence>
<evidence type="ECO:0000313" key="2">
    <source>
        <dbReference type="EMBL" id="SFK55012.1"/>
    </source>
</evidence>
<dbReference type="AlphaFoldDB" id="A0A1I4AEZ5"/>
<name>A0A1I4AEZ5_9LACT</name>
<sequence>MLQVKQNKIEILRKGNKGKTIVVLTGMGCSFDEWYNITQTVGETNRVVMFHRPGLGKSEIGNEVRNTEAVVKELNDLLSVLEIIEPIILVGHSYGGLGVQHFIKVYPEKVVGIVLVDSTSVDLEELDMLNLPVLDEDEADKIWLEKCKTYASMKQEQLREIINPILSEKLNLFPEEVKQRLLDFQVTPSLYKAMYSEISNWKQDAKIIKSLETTLNVPLIVCHMAR</sequence>
<proteinExistence type="predicted"/>
<dbReference type="PANTHER" id="PTHR43433">
    <property type="entry name" value="HYDROLASE, ALPHA/BETA FOLD FAMILY PROTEIN"/>
    <property type="match status" value="1"/>
</dbReference>
<dbReference type="Pfam" id="PF00561">
    <property type="entry name" value="Abhydrolase_1"/>
    <property type="match status" value="1"/>
</dbReference>
<dbReference type="PANTHER" id="PTHR43433:SF5">
    <property type="entry name" value="AB HYDROLASE-1 DOMAIN-CONTAINING PROTEIN"/>
    <property type="match status" value="1"/>
</dbReference>
<reference evidence="3" key="1">
    <citation type="submission" date="2016-10" db="EMBL/GenBank/DDBJ databases">
        <authorList>
            <person name="Varghese N."/>
            <person name="Submissions S."/>
        </authorList>
    </citation>
    <scope>NUCLEOTIDE SEQUENCE [LARGE SCALE GENOMIC DNA]</scope>
    <source>
        <strain evidence="3">DSM 16108</strain>
    </source>
</reference>
<dbReference type="GO" id="GO:0016787">
    <property type="term" value="F:hydrolase activity"/>
    <property type="evidence" value="ECO:0007669"/>
    <property type="project" value="UniProtKB-KW"/>
</dbReference>
<organism evidence="2 3">
    <name type="scientific">Marinilactibacillus piezotolerans</name>
    <dbReference type="NCBI Taxonomy" id="258723"/>
    <lineage>
        <taxon>Bacteria</taxon>
        <taxon>Bacillati</taxon>
        <taxon>Bacillota</taxon>
        <taxon>Bacilli</taxon>
        <taxon>Lactobacillales</taxon>
        <taxon>Carnobacteriaceae</taxon>
        <taxon>Marinilactibacillus</taxon>
    </lineage>
</organism>
<dbReference type="InterPro" id="IPR000073">
    <property type="entry name" value="AB_hydrolase_1"/>
</dbReference>
<keyword evidence="2" id="KW-0378">Hydrolase</keyword>
<dbReference type="InterPro" id="IPR029058">
    <property type="entry name" value="AB_hydrolase_fold"/>
</dbReference>
<gene>
    <name evidence="2" type="ORF">SAMN04488569_104814</name>
</gene>
<dbReference type="OrthoDB" id="252464at2"/>
<feature type="domain" description="AB hydrolase-1" evidence="1">
    <location>
        <begin position="20"/>
        <end position="129"/>
    </location>
</feature>
<evidence type="ECO:0000259" key="1">
    <source>
        <dbReference type="Pfam" id="PF00561"/>
    </source>
</evidence>
<protein>
    <submittedName>
        <fullName evidence="2">Alpha/beta hydrolase family protein</fullName>
    </submittedName>
</protein>
<accession>A0A1I4AEZ5</accession>
<dbReference type="InterPro" id="IPR050471">
    <property type="entry name" value="AB_hydrolase"/>
</dbReference>
<dbReference type="EMBL" id="FOSJ01000048">
    <property type="protein sequence ID" value="SFK55012.1"/>
    <property type="molecule type" value="Genomic_DNA"/>
</dbReference>
<dbReference type="SUPFAM" id="SSF53474">
    <property type="entry name" value="alpha/beta-Hydrolases"/>
    <property type="match status" value="1"/>
</dbReference>
<dbReference type="RefSeq" id="WP_091898328.1">
    <property type="nucleotide sequence ID" value="NZ_FOSJ01000048.1"/>
</dbReference>
<dbReference type="Proteomes" id="UP000199589">
    <property type="component" value="Unassembled WGS sequence"/>
</dbReference>
<keyword evidence="3" id="KW-1185">Reference proteome</keyword>
<dbReference type="Gene3D" id="3.40.50.1820">
    <property type="entry name" value="alpha/beta hydrolase"/>
    <property type="match status" value="1"/>
</dbReference>